<evidence type="ECO:0000256" key="2">
    <source>
        <dbReference type="ARBA" id="ARBA00022490"/>
    </source>
</evidence>
<name>A0ABS8DJ71_9FIRM</name>
<dbReference type="InterPro" id="IPR011006">
    <property type="entry name" value="CheY-like_superfamily"/>
</dbReference>
<dbReference type="PROSITE" id="PS50930">
    <property type="entry name" value="HTH_LYTTR"/>
    <property type="match status" value="1"/>
</dbReference>
<gene>
    <name evidence="10" type="ORF">LIZ65_14450</name>
</gene>
<dbReference type="InterPro" id="IPR046947">
    <property type="entry name" value="LytR-like"/>
</dbReference>
<comment type="function">
    <text evidence="5">May play the central regulatory role in sporulation. It may be an element of the effector pathway responsible for the activation of sporulation genes in response to nutritional stress. Spo0A may act in concert with spo0H (a sigma factor) to control the expression of some genes that are critical to the sporulation process.</text>
</comment>
<dbReference type="RefSeq" id="WP_066735750.1">
    <property type="nucleotide sequence ID" value="NZ_JAJCIQ010000012.1"/>
</dbReference>
<reference evidence="10 11" key="1">
    <citation type="submission" date="2021-10" db="EMBL/GenBank/DDBJ databases">
        <title>Collection of gut derived symbiotic bacterial strains cultured from healthy donors.</title>
        <authorList>
            <person name="Lin H."/>
            <person name="Littmann E."/>
            <person name="Kohout C."/>
            <person name="Pamer E.G."/>
        </authorList>
    </citation>
    <scope>NUCLEOTIDE SEQUENCE [LARGE SCALE GENOMIC DNA]</scope>
    <source>
        <strain evidence="10 11">DFI.1.165</strain>
    </source>
</reference>
<keyword evidence="11" id="KW-1185">Reference proteome</keyword>
<sequence>MTYVMILEDDRASMEALAKILSEYSDDICVHTASSYKEAKGLLDADIQYGLFLLDVNLSGSKREDIGGILFAREVRERFRYTFTPIVMVTAVGAMEMQAYRELHCYQYIMKPFRKEQVVEVVEKVLAKAKQEEPPSVTVKKEGINYQVKCEDIRYIEAVPRGIAIHMKEETWNVPYVTLKQMLQKVPRDIFVQCHRMYVVNKREVEYYDTVNRIVKLRDCDDTVEIGVTYKAEIGRLLSD</sequence>
<dbReference type="SMART" id="SM00448">
    <property type="entry name" value="REC"/>
    <property type="match status" value="1"/>
</dbReference>
<feature type="modified residue" description="4-aspartylphosphate" evidence="7">
    <location>
        <position position="55"/>
    </location>
</feature>
<dbReference type="SMART" id="SM00850">
    <property type="entry name" value="LytTR"/>
    <property type="match status" value="1"/>
</dbReference>
<evidence type="ECO:0000256" key="7">
    <source>
        <dbReference type="PROSITE-ProRule" id="PRU00169"/>
    </source>
</evidence>
<evidence type="ECO:0000256" key="6">
    <source>
        <dbReference type="ARBA" id="ARBA00037164"/>
    </source>
</evidence>
<dbReference type="InterPro" id="IPR007492">
    <property type="entry name" value="LytTR_DNA-bd_dom"/>
</dbReference>
<dbReference type="Gene3D" id="2.40.50.1020">
    <property type="entry name" value="LytTr DNA-binding domain"/>
    <property type="match status" value="1"/>
</dbReference>
<feature type="domain" description="HTH LytTR-type" evidence="9">
    <location>
        <begin position="137"/>
        <end position="240"/>
    </location>
</feature>
<dbReference type="Gene3D" id="3.40.50.2300">
    <property type="match status" value="1"/>
</dbReference>
<comment type="caution">
    <text evidence="10">The sequence shown here is derived from an EMBL/GenBank/DDBJ whole genome shotgun (WGS) entry which is preliminary data.</text>
</comment>
<comment type="function">
    <text evidence="6">Required for high-level post-exponential phase expression of a series of secreted proteins.</text>
</comment>
<keyword evidence="7" id="KW-0597">Phosphoprotein</keyword>
<evidence type="ECO:0000313" key="10">
    <source>
        <dbReference type="EMBL" id="MCB7388485.1"/>
    </source>
</evidence>
<evidence type="ECO:0000313" key="11">
    <source>
        <dbReference type="Proteomes" id="UP001299546"/>
    </source>
</evidence>
<evidence type="ECO:0000259" key="8">
    <source>
        <dbReference type="PROSITE" id="PS50110"/>
    </source>
</evidence>
<evidence type="ECO:0000256" key="4">
    <source>
        <dbReference type="ARBA" id="ARBA00023159"/>
    </source>
</evidence>
<dbReference type="EMBL" id="JAJCIS010000012">
    <property type="protein sequence ID" value="MCB7388485.1"/>
    <property type="molecule type" value="Genomic_DNA"/>
</dbReference>
<dbReference type="PROSITE" id="PS50110">
    <property type="entry name" value="RESPONSE_REGULATORY"/>
    <property type="match status" value="1"/>
</dbReference>
<evidence type="ECO:0000256" key="5">
    <source>
        <dbReference type="ARBA" id="ARBA00024867"/>
    </source>
</evidence>
<dbReference type="PANTHER" id="PTHR37299">
    <property type="entry name" value="TRANSCRIPTIONAL REGULATOR-RELATED"/>
    <property type="match status" value="1"/>
</dbReference>
<dbReference type="Pfam" id="PF04397">
    <property type="entry name" value="LytTR"/>
    <property type="match status" value="1"/>
</dbReference>
<evidence type="ECO:0000259" key="9">
    <source>
        <dbReference type="PROSITE" id="PS50930"/>
    </source>
</evidence>
<keyword evidence="4" id="KW-0010">Activator</keyword>
<proteinExistence type="predicted"/>
<dbReference type="Proteomes" id="UP001299546">
    <property type="component" value="Unassembled WGS sequence"/>
</dbReference>
<organism evidence="10 11">
    <name type="scientific">Bariatricus massiliensis</name>
    <dbReference type="NCBI Taxonomy" id="1745713"/>
    <lineage>
        <taxon>Bacteria</taxon>
        <taxon>Bacillati</taxon>
        <taxon>Bacillota</taxon>
        <taxon>Clostridia</taxon>
        <taxon>Lachnospirales</taxon>
        <taxon>Lachnospiraceae</taxon>
        <taxon>Bariatricus</taxon>
    </lineage>
</organism>
<keyword evidence="2" id="KW-0963">Cytoplasm</keyword>
<evidence type="ECO:0000256" key="1">
    <source>
        <dbReference type="ARBA" id="ARBA00018672"/>
    </source>
</evidence>
<accession>A0ABS8DJ71</accession>
<feature type="domain" description="Response regulatory" evidence="8">
    <location>
        <begin position="3"/>
        <end position="126"/>
    </location>
</feature>
<dbReference type="InterPro" id="IPR001789">
    <property type="entry name" value="Sig_transdc_resp-reg_receiver"/>
</dbReference>
<keyword evidence="3" id="KW-0902">Two-component regulatory system</keyword>
<protein>
    <recommendedName>
        <fullName evidence="1">Stage 0 sporulation protein A homolog</fullName>
    </recommendedName>
</protein>
<dbReference type="GO" id="GO:0003677">
    <property type="term" value="F:DNA binding"/>
    <property type="evidence" value="ECO:0007669"/>
    <property type="project" value="UniProtKB-KW"/>
</dbReference>
<dbReference type="SUPFAM" id="SSF52172">
    <property type="entry name" value="CheY-like"/>
    <property type="match status" value="1"/>
</dbReference>
<evidence type="ECO:0000256" key="3">
    <source>
        <dbReference type="ARBA" id="ARBA00023012"/>
    </source>
</evidence>
<dbReference type="Pfam" id="PF00072">
    <property type="entry name" value="Response_reg"/>
    <property type="match status" value="1"/>
</dbReference>
<dbReference type="CDD" id="cd00156">
    <property type="entry name" value="REC"/>
    <property type="match status" value="1"/>
</dbReference>
<keyword evidence="10" id="KW-0238">DNA-binding</keyword>
<dbReference type="PANTHER" id="PTHR37299:SF3">
    <property type="entry name" value="STAGE 0 SPORULATION PROTEIN A HOMOLOG"/>
    <property type="match status" value="1"/>
</dbReference>